<evidence type="ECO:0000256" key="2">
    <source>
        <dbReference type="SAM" id="Phobius"/>
    </source>
</evidence>
<feature type="region of interest" description="Disordered" evidence="1">
    <location>
        <begin position="224"/>
        <end position="263"/>
    </location>
</feature>
<sequence length="263" mass="29610">MNNKFCIHCGNQIIPGAKFCSACGQPVVEDRQVNPNQVNGSMPNQNFGSNPNNYHQGSMSANSANSFSSAFTQAKEYYEETKRQYSHASDQELGFIGSFKYYLVHWLDFQGIESRKSVFWWGVLGSMLTILVGMLLCTVVSVIPILGQIIAFILIIVLTVFIIINLIAEYAACARRMRYLNVQNIGMWLILTLLLSLPGFYTFLYLMLIDQPLQPSRYQAPYPQQPGTPYQNQSSYPNQTMNNPSINSSESASNQNFTSNSQF</sequence>
<reference evidence="4 5" key="1">
    <citation type="journal article" date="2014" name="Genome Announc.">
        <title>The Genome of the Predominant Equine Lactobacillus Species, Lactobacillus equi, Is Reflective of Its Lifestyle Adaptations to an Herbivorous Host.</title>
        <authorList>
            <person name="O'Donnell M.M."/>
            <person name="Harris H.M."/>
            <person name="O'Toole P.W."/>
            <person name="Ross R.P."/>
        </authorList>
    </citation>
    <scope>NUCLEOTIDE SEQUENCE [LARGE SCALE GENOMIC DNA]</scope>
    <source>
        <strain evidence="4 5">DPC 6820</strain>
    </source>
</reference>
<feature type="transmembrane region" description="Helical" evidence="2">
    <location>
        <begin position="118"/>
        <end position="143"/>
    </location>
</feature>
<dbReference type="AlphaFoldDB" id="V7I0P2"/>
<dbReference type="InterPro" id="IPR026870">
    <property type="entry name" value="Zinc_ribbon_dom"/>
</dbReference>
<keyword evidence="2" id="KW-0812">Transmembrane</keyword>
<organism evidence="4 5">
    <name type="scientific">Ligilactobacillus equi DPC 6820</name>
    <dbReference type="NCBI Taxonomy" id="1392007"/>
    <lineage>
        <taxon>Bacteria</taxon>
        <taxon>Bacillati</taxon>
        <taxon>Bacillota</taxon>
        <taxon>Bacilli</taxon>
        <taxon>Lactobacillales</taxon>
        <taxon>Lactobacillaceae</taxon>
        <taxon>Ligilactobacillus</taxon>
    </lineage>
</organism>
<comment type="caution">
    <text evidence="4">The sequence shown here is derived from an EMBL/GenBank/DDBJ whole genome shotgun (WGS) entry which is preliminary data.</text>
</comment>
<keyword evidence="2" id="KW-0472">Membrane</keyword>
<evidence type="ECO:0000256" key="1">
    <source>
        <dbReference type="SAM" id="MobiDB-lite"/>
    </source>
</evidence>
<proteinExistence type="predicted"/>
<feature type="compositionally biased region" description="Polar residues" evidence="1">
    <location>
        <begin position="225"/>
        <end position="263"/>
    </location>
</feature>
<dbReference type="Proteomes" id="UP000018559">
    <property type="component" value="Unassembled WGS sequence"/>
</dbReference>
<feature type="transmembrane region" description="Helical" evidence="2">
    <location>
        <begin position="185"/>
        <end position="208"/>
    </location>
</feature>
<dbReference type="RefSeq" id="WP_023858772.1">
    <property type="nucleotide sequence ID" value="NZ_AWWH01000015.1"/>
</dbReference>
<protein>
    <recommendedName>
        <fullName evidence="3">Zinc-ribbon domain-containing protein</fullName>
    </recommendedName>
</protein>
<dbReference type="EMBL" id="AWWH01000015">
    <property type="protein sequence ID" value="ETA75013.1"/>
    <property type="molecule type" value="Genomic_DNA"/>
</dbReference>
<accession>V7I0P2</accession>
<dbReference type="Pfam" id="PF13240">
    <property type="entry name" value="Zn_Ribbon_1"/>
    <property type="match status" value="1"/>
</dbReference>
<gene>
    <name evidence="4" type="ORF">LEQ_1968c</name>
</gene>
<evidence type="ECO:0000313" key="4">
    <source>
        <dbReference type="EMBL" id="ETA75013.1"/>
    </source>
</evidence>
<name>V7I0P2_9LACO</name>
<keyword evidence="5" id="KW-1185">Reference proteome</keyword>
<evidence type="ECO:0000259" key="3">
    <source>
        <dbReference type="Pfam" id="PF13240"/>
    </source>
</evidence>
<dbReference type="PATRIC" id="fig|1392007.3.peg.160"/>
<evidence type="ECO:0000313" key="5">
    <source>
        <dbReference type="Proteomes" id="UP000018559"/>
    </source>
</evidence>
<feature type="domain" description="Zinc-ribbon" evidence="3">
    <location>
        <begin position="5"/>
        <end position="27"/>
    </location>
</feature>
<keyword evidence="2" id="KW-1133">Transmembrane helix</keyword>
<feature type="transmembrane region" description="Helical" evidence="2">
    <location>
        <begin position="149"/>
        <end position="173"/>
    </location>
</feature>